<evidence type="ECO:0000313" key="14">
    <source>
        <dbReference type="EMBL" id="MQW40440.1"/>
    </source>
</evidence>
<keyword evidence="7 14" id="KW-0808">Transferase</keyword>
<evidence type="ECO:0000259" key="13">
    <source>
        <dbReference type="SMART" id="SM00861"/>
    </source>
</evidence>
<evidence type="ECO:0000256" key="9">
    <source>
        <dbReference type="ARBA" id="ARBA00022842"/>
    </source>
</evidence>
<dbReference type="NCBIfam" id="NF003933">
    <property type="entry name" value="PRK05444.2-2"/>
    <property type="match status" value="1"/>
</dbReference>
<dbReference type="InterPro" id="IPR005477">
    <property type="entry name" value="Dxylulose-5-P_synthase"/>
</dbReference>
<dbReference type="NCBIfam" id="NF008968">
    <property type="entry name" value="PRK12315.1"/>
    <property type="match status" value="1"/>
</dbReference>
<dbReference type="SUPFAM" id="SSF52518">
    <property type="entry name" value="Thiamin diphosphate-binding fold (THDP-binding)"/>
    <property type="match status" value="2"/>
</dbReference>
<evidence type="ECO:0000256" key="8">
    <source>
        <dbReference type="ARBA" id="ARBA00022723"/>
    </source>
</evidence>
<keyword evidence="9" id="KW-0460">Magnesium</keyword>
<evidence type="ECO:0000256" key="7">
    <source>
        <dbReference type="ARBA" id="ARBA00022679"/>
    </source>
</evidence>
<dbReference type="PANTHER" id="PTHR43322:SF1">
    <property type="entry name" value="1-DEOXY-D-XYLULOSE-5-PHOSPHATE SYNTHASE"/>
    <property type="match status" value="1"/>
</dbReference>
<name>A0A7X1ZC88_9LACT</name>
<dbReference type="CDD" id="cd07033">
    <property type="entry name" value="TPP_PYR_DXS_TK_like"/>
    <property type="match status" value="1"/>
</dbReference>
<keyword evidence="10" id="KW-0784">Thiamine biosynthesis</keyword>
<dbReference type="RefSeq" id="WP_153497074.1">
    <property type="nucleotide sequence ID" value="NZ_CBCRWP010000022.1"/>
</dbReference>
<evidence type="ECO:0000256" key="6">
    <source>
        <dbReference type="ARBA" id="ARBA00013150"/>
    </source>
</evidence>
<organism evidence="14 15">
    <name type="scientific">Lactococcus hircilactis</name>
    <dbReference type="NCBI Taxonomy" id="1494462"/>
    <lineage>
        <taxon>Bacteria</taxon>
        <taxon>Bacillati</taxon>
        <taxon>Bacillota</taxon>
        <taxon>Bacilli</taxon>
        <taxon>Lactobacillales</taxon>
        <taxon>Streptococcaceae</taxon>
        <taxon>Lactococcus</taxon>
    </lineage>
</organism>
<dbReference type="InterPro" id="IPR033248">
    <property type="entry name" value="Transketolase_C"/>
</dbReference>
<dbReference type="Pfam" id="PF02780">
    <property type="entry name" value="Transketolase_C"/>
    <property type="match status" value="1"/>
</dbReference>
<dbReference type="SUPFAM" id="SSF52922">
    <property type="entry name" value="TK C-terminal domain-like"/>
    <property type="match status" value="1"/>
</dbReference>
<proteinExistence type="inferred from homology"/>
<keyword evidence="8" id="KW-0479">Metal-binding</keyword>
<evidence type="ECO:0000256" key="3">
    <source>
        <dbReference type="ARBA" id="ARBA00004980"/>
    </source>
</evidence>
<comment type="subunit">
    <text evidence="5">Homodimer.</text>
</comment>
<protein>
    <recommendedName>
        <fullName evidence="6">1-deoxy-D-xylulose-5-phosphate synthase</fullName>
        <ecNumber evidence="6">2.2.1.7</ecNumber>
    </recommendedName>
</protein>
<dbReference type="Pfam" id="PF02779">
    <property type="entry name" value="Transket_pyr"/>
    <property type="match status" value="1"/>
</dbReference>
<comment type="caution">
    <text evidence="14">The sequence shown here is derived from an EMBL/GenBank/DDBJ whole genome shotgun (WGS) entry which is preliminary data.</text>
</comment>
<keyword evidence="12" id="KW-0414">Isoprene biosynthesis</keyword>
<dbReference type="UniPathway" id="UPA00064">
    <property type="reaction ID" value="UER00091"/>
</dbReference>
<dbReference type="PROSITE" id="PS00801">
    <property type="entry name" value="TRANSKETOLASE_1"/>
    <property type="match status" value="1"/>
</dbReference>
<dbReference type="Proteomes" id="UP000439550">
    <property type="component" value="Unassembled WGS sequence"/>
</dbReference>
<dbReference type="InterPro" id="IPR009014">
    <property type="entry name" value="Transketo_C/PFOR_II"/>
</dbReference>
<sequence length="582" mass="64039">MSVLDQVNSPADVKKLSNEALEELASDVRRAVLNKVSQVGGHVGPNLGVTELTIALHRVFHSPIDKFIWDVSHQTYPHKILTGRKEGFVTGHFHEITPYTSQEESEHDFFTVGHTSTSVANALGFAKARDLTHQSGNVIAILGDGSFSGGLALEALNNAGQFDGNLIIIMNDNDMSIAENHGGLYPHLASLRQSNGTAKNNIFKAFGLDYRYLESGNDIQALIALFEEVKDCDHPIVLHIHTVKGLGYEPALKNKENWHWHVPFDLETGVSLSPSSNKESYSSILMDYMDQKMQEGQPILAINAAIPAAYNLKDFAHKYPDHYWDAGIAEQFTITFGGAAALNGAKSFIFHNSTFVQRAFDQFVHDLAINHEPAIVFIKGDVISSSDQTHQGDFARGWLSNIPNLIYLAPTSKEELLNILDWAMTQDENPVVINIPEHGVEHRLSALTDFKKPAYQLEKQGQNVAVLGLGGMFSQAEKVVLELQKSGIEATLVNPIFVSSLDCDFLSALTTHHQVLATFEDGVLDGGFGQKVASFLGQSPIKVLNFGADKEFNEEVPVSELYQRYHLTPELAAKDILSALQN</sequence>
<dbReference type="PANTHER" id="PTHR43322">
    <property type="entry name" value="1-D-DEOXYXYLULOSE 5-PHOSPHATE SYNTHASE-RELATED"/>
    <property type="match status" value="1"/>
</dbReference>
<accession>A0A7X1ZC88</accession>
<keyword evidence="15" id="KW-1185">Reference proteome</keyword>
<evidence type="ECO:0000256" key="4">
    <source>
        <dbReference type="ARBA" id="ARBA00011081"/>
    </source>
</evidence>
<evidence type="ECO:0000256" key="2">
    <source>
        <dbReference type="ARBA" id="ARBA00001964"/>
    </source>
</evidence>
<dbReference type="InterPro" id="IPR005475">
    <property type="entry name" value="Transketolase-like_Pyr-bd"/>
</dbReference>
<feature type="domain" description="Transketolase-like pyrimidine-binding" evidence="13">
    <location>
        <begin position="279"/>
        <end position="442"/>
    </location>
</feature>
<dbReference type="OrthoDB" id="9803371at2"/>
<dbReference type="GO" id="GO:0019288">
    <property type="term" value="P:isopentenyl diphosphate biosynthetic process, methylerythritol 4-phosphate pathway"/>
    <property type="evidence" value="ECO:0007669"/>
    <property type="project" value="TreeGrafter"/>
</dbReference>
<dbReference type="GO" id="GO:0046872">
    <property type="term" value="F:metal ion binding"/>
    <property type="evidence" value="ECO:0007669"/>
    <property type="project" value="UniProtKB-KW"/>
</dbReference>
<dbReference type="FunFam" id="3.40.50.970:FF:000010">
    <property type="entry name" value="1-deoxy-D-xylulose-5-phosphate synthase"/>
    <property type="match status" value="1"/>
</dbReference>
<dbReference type="EMBL" id="WITJ01000019">
    <property type="protein sequence ID" value="MQW40440.1"/>
    <property type="molecule type" value="Genomic_DNA"/>
</dbReference>
<dbReference type="GO" id="GO:0008661">
    <property type="term" value="F:1-deoxy-D-xylulose-5-phosphate synthase activity"/>
    <property type="evidence" value="ECO:0007669"/>
    <property type="project" value="UniProtKB-EC"/>
</dbReference>
<evidence type="ECO:0000256" key="10">
    <source>
        <dbReference type="ARBA" id="ARBA00022977"/>
    </source>
</evidence>
<evidence type="ECO:0000256" key="12">
    <source>
        <dbReference type="ARBA" id="ARBA00023229"/>
    </source>
</evidence>
<dbReference type="GO" id="GO:0009228">
    <property type="term" value="P:thiamine biosynthetic process"/>
    <property type="evidence" value="ECO:0007669"/>
    <property type="project" value="UniProtKB-KW"/>
</dbReference>
<comment type="cofactor">
    <cofactor evidence="1">
        <name>Mg(2+)</name>
        <dbReference type="ChEBI" id="CHEBI:18420"/>
    </cofactor>
</comment>
<evidence type="ECO:0000256" key="11">
    <source>
        <dbReference type="ARBA" id="ARBA00023052"/>
    </source>
</evidence>
<dbReference type="Gene3D" id="3.40.50.970">
    <property type="match status" value="2"/>
</dbReference>
<evidence type="ECO:0000313" key="15">
    <source>
        <dbReference type="Proteomes" id="UP000439550"/>
    </source>
</evidence>
<evidence type="ECO:0000256" key="5">
    <source>
        <dbReference type="ARBA" id="ARBA00011738"/>
    </source>
</evidence>
<dbReference type="GO" id="GO:0005829">
    <property type="term" value="C:cytosol"/>
    <property type="evidence" value="ECO:0007669"/>
    <property type="project" value="TreeGrafter"/>
</dbReference>
<evidence type="ECO:0000256" key="1">
    <source>
        <dbReference type="ARBA" id="ARBA00001946"/>
    </source>
</evidence>
<comment type="pathway">
    <text evidence="3">Metabolic intermediate biosynthesis; 1-deoxy-D-xylulose 5-phosphate biosynthesis; 1-deoxy-D-xylulose 5-phosphate from D-glyceraldehyde 3-phosphate and pyruvate: step 1/1.</text>
</comment>
<comment type="cofactor">
    <cofactor evidence="2">
        <name>thiamine diphosphate</name>
        <dbReference type="ChEBI" id="CHEBI:58937"/>
    </cofactor>
</comment>
<keyword evidence="11" id="KW-0786">Thiamine pyrophosphate</keyword>
<dbReference type="SMART" id="SM00861">
    <property type="entry name" value="Transket_pyr"/>
    <property type="match status" value="1"/>
</dbReference>
<dbReference type="InterPro" id="IPR049557">
    <property type="entry name" value="Transketolase_CS"/>
</dbReference>
<dbReference type="CDD" id="cd02007">
    <property type="entry name" value="TPP_DXS"/>
    <property type="match status" value="1"/>
</dbReference>
<comment type="similarity">
    <text evidence="4">Belongs to the transketolase family. DXPS subfamily.</text>
</comment>
<gene>
    <name evidence="14" type="ORF">GHI93_10975</name>
</gene>
<dbReference type="EC" id="2.2.1.7" evidence="6"/>
<dbReference type="Gene3D" id="3.40.50.920">
    <property type="match status" value="1"/>
</dbReference>
<dbReference type="GO" id="GO:0016114">
    <property type="term" value="P:terpenoid biosynthetic process"/>
    <property type="evidence" value="ECO:0007669"/>
    <property type="project" value="InterPro"/>
</dbReference>
<reference evidence="14 15" key="1">
    <citation type="submission" date="2019-10" db="EMBL/GenBank/DDBJ databases">
        <authorList>
            <person name="Dong K."/>
        </authorList>
    </citation>
    <scope>NUCLEOTIDE SEQUENCE [LARGE SCALE GENOMIC DNA]</scope>
    <source>
        <strain evidence="14 15">DSM 28960</strain>
    </source>
</reference>
<dbReference type="Pfam" id="PF13292">
    <property type="entry name" value="DXP_synthase_N"/>
    <property type="match status" value="1"/>
</dbReference>
<dbReference type="AlphaFoldDB" id="A0A7X1ZC88"/>
<dbReference type="InterPro" id="IPR029061">
    <property type="entry name" value="THDP-binding"/>
</dbReference>